<dbReference type="Proteomes" id="UP000034600">
    <property type="component" value="Unassembled WGS sequence"/>
</dbReference>
<evidence type="ECO:0000256" key="1">
    <source>
        <dbReference type="ARBA" id="ARBA00007637"/>
    </source>
</evidence>
<dbReference type="InterPro" id="IPR001509">
    <property type="entry name" value="Epimerase_deHydtase"/>
</dbReference>
<feature type="domain" description="NAD-dependent epimerase/dehydratase" evidence="3">
    <location>
        <begin position="3"/>
        <end position="239"/>
    </location>
</feature>
<proteinExistence type="inferred from homology"/>
<comment type="similarity">
    <text evidence="1">Belongs to the NAD(P)-dependent epimerase/dehydratase family.</text>
</comment>
<keyword evidence="2" id="KW-0175">Coiled coil</keyword>
<dbReference type="EMBL" id="LCPO01000023">
    <property type="protein sequence ID" value="KKU98553.1"/>
    <property type="molecule type" value="Genomic_DNA"/>
</dbReference>
<evidence type="ECO:0000256" key="2">
    <source>
        <dbReference type="SAM" id="Coils"/>
    </source>
</evidence>
<dbReference type="InterPro" id="IPR036291">
    <property type="entry name" value="NAD(P)-bd_dom_sf"/>
</dbReference>
<accession>A0A0G1X7F4</accession>
<name>A0A0G1X7F4_9BACT</name>
<reference evidence="4 5" key="1">
    <citation type="journal article" date="2015" name="Nature">
        <title>rRNA introns, odd ribosomes, and small enigmatic genomes across a large radiation of phyla.</title>
        <authorList>
            <person name="Brown C.T."/>
            <person name="Hug L.A."/>
            <person name="Thomas B.C."/>
            <person name="Sharon I."/>
            <person name="Castelle C.J."/>
            <person name="Singh A."/>
            <person name="Wilkins M.J."/>
            <person name="Williams K.H."/>
            <person name="Banfield J.F."/>
        </authorList>
    </citation>
    <scope>NUCLEOTIDE SEQUENCE [LARGE SCALE GENOMIC DNA]</scope>
</reference>
<evidence type="ECO:0000313" key="5">
    <source>
        <dbReference type="Proteomes" id="UP000034600"/>
    </source>
</evidence>
<dbReference type="Pfam" id="PF01370">
    <property type="entry name" value="Epimerase"/>
    <property type="match status" value="1"/>
</dbReference>
<dbReference type="AlphaFoldDB" id="A0A0G1X7F4"/>
<evidence type="ECO:0000259" key="3">
    <source>
        <dbReference type="Pfam" id="PF01370"/>
    </source>
</evidence>
<feature type="coiled-coil region" evidence="2">
    <location>
        <begin position="38"/>
        <end position="65"/>
    </location>
</feature>
<gene>
    <name evidence="4" type="ORF">UY32_C0023G0008</name>
</gene>
<organism evidence="4 5">
    <name type="scientific">Candidatus Jorgensenbacteria bacterium GW2011_GWC1_48_8</name>
    <dbReference type="NCBI Taxonomy" id="1618666"/>
    <lineage>
        <taxon>Bacteria</taxon>
        <taxon>Candidatus Joergenseniibacteriota</taxon>
    </lineage>
</organism>
<dbReference type="Gene3D" id="3.40.50.720">
    <property type="entry name" value="NAD(P)-binding Rossmann-like Domain"/>
    <property type="match status" value="1"/>
</dbReference>
<dbReference type="PANTHER" id="PTHR43000">
    <property type="entry name" value="DTDP-D-GLUCOSE 4,6-DEHYDRATASE-RELATED"/>
    <property type="match status" value="1"/>
</dbReference>
<dbReference type="Gene3D" id="3.90.25.10">
    <property type="entry name" value="UDP-galactose 4-epimerase, domain 1"/>
    <property type="match status" value="1"/>
</dbReference>
<evidence type="ECO:0000313" key="4">
    <source>
        <dbReference type="EMBL" id="KKU98553.1"/>
    </source>
</evidence>
<sequence length="306" mass="34377">MKIIVTGGAGFIGSHVVDAYIKKGHQVVTIDNLSTGFRRNLNRRAKFYKADIRNLKAVLKIFQKEKPTVVNHHAAIAEVVKSLKNPLPTYEVNILGTANVLLAFSQYGRGKNRRFIFSSTGGAVYGDPEKIPVTENTPLKPISPYGLSKVLGEEVIKFYSRIYDFDYVIFRYPNVYGPRQNPKGEAGVVAIFHGLMRVGKRPAIFGDGTKTRDYCHVEDVVRANVIGLRRGRNEILNIGWGKKISDQMIFDALAKELGFKKPPIYAPFKSGEVYRIAIRAEKAKRVIGWKPRITLSEGIRKYSNSF</sequence>
<comment type="caution">
    <text evidence="4">The sequence shown here is derived from an EMBL/GenBank/DDBJ whole genome shotgun (WGS) entry which is preliminary data.</text>
</comment>
<dbReference type="SUPFAM" id="SSF51735">
    <property type="entry name" value="NAD(P)-binding Rossmann-fold domains"/>
    <property type="match status" value="1"/>
</dbReference>
<protein>
    <submittedName>
        <fullName evidence="4">UDP-glucose 4-epimerase</fullName>
    </submittedName>
</protein>
<dbReference type="PATRIC" id="fig|1618666.3.peg.534"/>